<dbReference type="InterPro" id="IPR002559">
    <property type="entry name" value="Transposase_11"/>
</dbReference>
<dbReference type="InterPro" id="IPR039365">
    <property type="entry name" value="IS701-like"/>
</dbReference>
<sequence>MAEGSKGPIQAQKKQIRCVSCRADRNRNYVEPGPEIWLYLRKYEDGRIKYFVSNAPGEIEPEELDRAATLRWPIEQSFEECKSYLGMGHYECRSYTGWKRHMQFVMIAHLFTTQIKALVKKKGSF</sequence>
<evidence type="ECO:0000313" key="2">
    <source>
        <dbReference type="EMBL" id="ODR62098.1"/>
    </source>
</evidence>
<accession>A0ABX3APG6</accession>
<gene>
    <name evidence="2" type="ORF">BEI63_00005</name>
</gene>
<dbReference type="Pfam" id="PF01609">
    <property type="entry name" value="DDE_Tnp_1"/>
    <property type="match status" value="1"/>
</dbReference>
<reference evidence="2 3" key="1">
    <citation type="submission" date="2016-08" db="EMBL/GenBank/DDBJ databases">
        <title>Characterization of Isolates of Eisenbergiella tayi Derived from Blood Cultures, Using Whole Genome Sequencing.</title>
        <authorList>
            <person name="Bernier A.-M."/>
            <person name="Burdz T."/>
            <person name="Wiebe D."/>
            <person name="Bernard K."/>
        </authorList>
    </citation>
    <scope>NUCLEOTIDE SEQUENCE [LARGE SCALE GENOMIC DNA]</scope>
    <source>
        <strain evidence="2 3">NML120146</strain>
    </source>
</reference>
<dbReference type="PANTHER" id="PTHR33627:SF1">
    <property type="entry name" value="TRANSPOSASE"/>
    <property type="match status" value="1"/>
</dbReference>
<name>A0ABX3APG6_9FIRM</name>
<evidence type="ECO:0000313" key="3">
    <source>
        <dbReference type="Proteomes" id="UP000094869"/>
    </source>
</evidence>
<dbReference type="Proteomes" id="UP000094869">
    <property type="component" value="Unassembled WGS sequence"/>
</dbReference>
<evidence type="ECO:0000259" key="1">
    <source>
        <dbReference type="Pfam" id="PF01609"/>
    </source>
</evidence>
<dbReference type="InterPro" id="IPR012337">
    <property type="entry name" value="RNaseH-like_sf"/>
</dbReference>
<proteinExistence type="predicted"/>
<organism evidence="2 3">
    <name type="scientific">Eisenbergiella tayi</name>
    <dbReference type="NCBI Taxonomy" id="1432052"/>
    <lineage>
        <taxon>Bacteria</taxon>
        <taxon>Bacillati</taxon>
        <taxon>Bacillota</taxon>
        <taxon>Clostridia</taxon>
        <taxon>Lachnospirales</taxon>
        <taxon>Lachnospiraceae</taxon>
        <taxon>Eisenbergiella</taxon>
    </lineage>
</organism>
<comment type="caution">
    <text evidence="2">The sequence shown here is derived from an EMBL/GenBank/DDBJ whole genome shotgun (WGS) entry which is preliminary data.</text>
</comment>
<dbReference type="SUPFAM" id="SSF53098">
    <property type="entry name" value="Ribonuclease H-like"/>
    <property type="match status" value="1"/>
</dbReference>
<dbReference type="PANTHER" id="PTHR33627">
    <property type="entry name" value="TRANSPOSASE"/>
    <property type="match status" value="1"/>
</dbReference>
<dbReference type="EMBL" id="MEHD01000001">
    <property type="protein sequence ID" value="ODR62098.1"/>
    <property type="molecule type" value="Genomic_DNA"/>
</dbReference>
<feature type="domain" description="Transposase IS4-like" evidence="1">
    <location>
        <begin position="41"/>
        <end position="110"/>
    </location>
</feature>
<keyword evidence="3" id="KW-1185">Reference proteome</keyword>
<protein>
    <recommendedName>
        <fullName evidence="1">Transposase IS4-like domain-containing protein</fullName>
    </recommendedName>
</protein>